<keyword evidence="3" id="KW-1185">Reference proteome</keyword>
<keyword evidence="1" id="KW-0175">Coiled coil</keyword>
<organism evidence="2 3">
    <name type="scientific">Halomonas dongshanensis</name>
    <dbReference type="NCBI Taxonomy" id="2890835"/>
    <lineage>
        <taxon>Bacteria</taxon>
        <taxon>Pseudomonadati</taxon>
        <taxon>Pseudomonadota</taxon>
        <taxon>Gammaproteobacteria</taxon>
        <taxon>Oceanospirillales</taxon>
        <taxon>Halomonadaceae</taxon>
        <taxon>Halomonas</taxon>
    </lineage>
</organism>
<protein>
    <recommendedName>
        <fullName evidence="4">Lipoprotein</fullName>
    </recommendedName>
</protein>
<gene>
    <name evidence="2" type="ORF">LLY24_14745</name>
</gene>
<sequence>MRRLFGLIVMGLLALGVAGCSEPKIDTSSMPTTIVSIEEVRAALSEERRSAFDHALAIINLSAFEGFDALRPNRMNVVQLAESANMQINGLTGEEVISRAEGVMRQRLSRERQESLRTLERLKEKATRADHDLQARSRFVIDEAAYYVSRSPYGAREPVIDISVSNQTDRIITQVQLRGVLTSEGRPLPWVDTSFYYVIPGGLAPGESAEWSLAPNRFGPWGDLEIPSNVTLDISLLGLQGEDGQPLWNAPMLTEQETERLAHLRGLYTAERLLAPNTEDDTDIAKGV</sequence>
<evidence type="ECO:0000313" key="3">
    <source>
        <dbReference type="Proteomes" id="UP001165542"/>
    </source>
</evidence>
<evidence type="ECO:0000256" key="1">
    <source>
        <dbReference type="SAM" id="Coils"/>
    </source>
</evidence>
<name>A0ABT2EGA0_9GAMM</name>
<dbReference type="Proteomes" id="UP001165542">
    <property type="component" value="Unassembled WGS sequence"/>
</dbReference>
<evidence type="ECO:0000313" key="2">
    <source>
        <dbReference type="EMBL" id="MCS2610575.1"/>
    </source>
</evidence>
<dbReference type="PROSITE" id="PS51257">
    <property type="entry name" value="PROKAR_LIPOPROTEIN"/>
    <property type="match status" value="1"/>
</dbReference>
<dbReference type="InterPro" id="IPR046516">
    <property type="entry name" value="DUF6694"/>
</dbReference>
<reference evidence="2" key="1">
    <citation type="submission" date="2021-11" db="EMBL/GenBank/DDBJ databases">
        <title>Halomonas sp., isolated from a coastal aquaculture zone in Dongshan Bay.</title>
        <authorList>
            <person name="Lin W."/>
        </authorList>
    </citation>
    <scope>NUCLEOTIDE SEQUENCE</scope>
    <source>
        <strain evidence="2">Yzlin-01</strain>
    </source>
</reference>
<feature type="coiled-coil region" evidence="1">
    <location>
        <begin position="105"/>
        <end position="136"/>
    </location>
</feature>
<evidence type="ECO:0008006" key="4">
    <source>
        <dbReference type="Google" id="ProtNLM"/>
    </source>
</evidence>
<dbReference type="RefSeq" id="WP_259037067.1">
    <property type="nucleotide sequence ID" value="NZ_JAJISC010000007.1"/>
</dbReference>
<dbReference type="Pfam" id="PF20404">
    <property type="entry name" value="DUF6694"/>
    <property type="match status" value="1"/>
</dbReference>
<dbReference type="EMBL" id="JAJISC010000007">
    <property type="protein sequence ID" value="MCS2610575.1"/>
    <property type="molecule type" value="Genomic_DNA"/>
</dbReference>
<accession>A0ABT2EGA0</accession>
<comment type="caution">
    <text evidence="2">The sequence shown here is derived from an EMBL/GenBank/DDBJ whole genome shotgun (WGS) entry which is preliminary data.</text>
</comment>
<proteinExistence type="predicted"/>